<dbReference type="RefSeq" id="WP_008603647.1">
    <property type="nucleotide sequence ID" value="NZ_AMRV01000012.1"/>
</dbReference>
<keyword evidence="3" id="KW-1185">Reference proteome</keyword>
<evidence type="ECO:0000313" key="3">
    <source>
        <dbReference type="Proteomes" id="UP000011717"/>
    </source>
</evidence>
<dbReference type="AlphaFoldDB" id="M2T5Z0"/>
<evidence type="ECO:0000256" key="1">
    <source>
        <dbReference type="SAM" id="MobiDB-lite"/>
    </source>
</evidence>
<reference evidence="2 3" key="1">
    <citation type="journal article" date="2013" name="Genome Announc.">
        <title>Draft Genome Sequence of Strain JLT2015T, Belonging to the Family Sphingomonadaceae of the Alphaproteobacteria.</title>
        <authorList>
            <person name="Tang K."/>
            <person name="Liu K."/>
            <person name="Li S."/>
            <person name="Jiao N."/>
        </authorList>
    </citation>
    <scope>NUCLEOTIDE SEQUENCE [LARGE SCALE GENOMIC DNA]</scope>
    <source>
        <strain evidence="2 3">JLT2015</strain>
    </source>
</reference>
<dbReference type="OrthoDB" id="10015195at2"/>
<dbReference type="EMBL" id="AMRV01000012">
    <property type="protein sequence ID" value="EMD81894.1"/>
    <property type="molecule type" value="Genomic_DNA"/>
</dbReference>
<evidence type="ECO:0000313" key="2">
    <source>
        <dbReference type="EMBL" id="EMD81894.1"/>
    </source>
</evidence>
<accession>M2T5Z0</accession>
<comment type="caution">
    <text evidence="2">The sequence shown here is derived from an EMBL/GenBank/DDBJ whole genome shotgun (WGS) entry which is preliminary data.</text>
</comment>
<organism evidence="2 3">
    <name type="scientific">Pacificimonas flava</name>
    <dbReference type="NCBI Taxonomy" id="1234595"/>
    <lineage>
        <taxon>Bacteria</taxon>
        <taxon>Pseudomonadati</taxon>
        <taxon>Pseudomonadota</taxon>
        <taxon>Alphaproteobacteria</taxon>
        <taxon>Sphingomonadales</taxon>
        <taxon>Sphingosinicellaceae</taxon>
        <taxon>Pacificimonas</taxon>
    </lineage>
</organism>
<gene>
    <name evidence="2" type="ORF">C725_2683</name>
</gene>
<feature type="compositionally biased region" description="Basic and acidic residues" evidence="1">
    <location>
        <begin position="1"/>
        <end position="10"/>
    </location>
</feature>
<feature type="region of interest" description="Disordered" evidence="1">
    <location>
        <begin position="1"/>
        <end position="33"/>
    </location>
</feature>
<feature type="compositionally biased region" description="Polar residues" evidence="1">
    <location>
        <begin position="97"/>
        <end position="110"/>
    </location>
</feature>
<sequence length="135" mass="15055">MTKKTRSDHNRRMRMRQRLAAPTTGRNREDSIAGDVRALDSDIAQQRALGKTWREIANNMYEDSKKADAIRTAFARLHNTERKSGFLARASDPGTLAAQTGIASSGPSNSRRVDVKDQANFFAPVHDPVDEELES</sequence>
<dbReference type="Proteomes" id="UP000011717">
    <property type="component" value="Unassembled WGS sequence"/>
</dbReference>
<feature type="region of interest" description="Disordered" evidence="1">
    <location>
        <begin position="85"/>
        <end position="114"/>
    </location>
</feature>
<protein>
    <submittedName>
        <fullName evidence="2">Uncharacterized protein</fullName>
    </submittedName>
</protein>
<proteinExistence type="predicted"/>
<name>M2T5Z0_9SPHN</name>